<dbReference type="PaxDb" id="3827-XP_004490652.1"/>
<evidence type="ECO:0000256" key="1">
    <source>
        <dbReference type="ARBA" id="ARBA00004123"/>
    </source>
</evidence>
<comment type="subcellular location">
    <subcellularLocation>
        <location evidence="1 3">Nucleus</location>
    </subcellularLocation>
</comment>
<keyword evidence="5" id="KW-1133">Transmembrane helix</keyword>
<dbReference type="Pfam" id="PF06203">
    <property type="entry name" value="CCT"/>
    <property type="match status" value="1"/>
</dbReference>
<feature type="transmembrane region" description="Helical" evidence="5">
    <location>
        <begin position="260"/>
        <end position="282"/>
    </location>
</feature>
<evidence type="ECO:0000256" key="3">
    <source>
        <dbReference type="PROSITE-ProRule" id="PRU00357"/>
    </source>
</evidence>
<dbReference type="GO" id="GO:0005634">
    <property type="term" value="C:nucleus"/>
    <property type="evidence" value="ECO:0007669"/>
    <property type="project" value="UniProtKB-SubCell"/>
</dbReference>
<reference evidence="7" key="1">
    <citation type="journal article" date="2013" name="Nat. Biotechnol.">
        <title>Draft genome sequence of chickpea (Cicer arietinum) provides a resource for trait improvement.</title>
        <authorList>
            <person name="Varshney R.K."/>
            <person name="Song C."/>
            <person name="Saxena R.K."/>
            <person name="Azam S."/>
            <person name="Yu S."/>
            <person name="Sharpe A.G."/>
            <person name="Cannon S."/>
            <person name="Baek J."/>
            <person name="Rosen B.D."/>
            <person name="Tar'an B."/>
            <person name="Millan T."/>
            <person name="Zhang X."/>
            <person name="Ramsay L.D."/>
            <person name="Iwata A."/>
            <person name="Wang Y."/>
            <person name="Nelson W."/>
            <person name="Farmer A.D."/>
            <person name="Gaur P.M."/>
            <person name="Soderlund C."/>
            <person name="Penmetsa R.V."/>
            <person name="Xu C."/>
            <person name="Bharti A.K."/>
            <person name="He W."/>
            <person name="Winter P."/>
            <person name="Zhao S."/>
            <person name="Hane J.K."/>
            <person name="Carrasquilla-Garcia N."/>
            <person name="Condie J.A."/>
            <person name="Upadhyaya H.D."/>
            <person name="Luo M.C."/>
            <person name="Thudi M."/>
            <person name="Gowda C.L."/>
            <person name="Singh N.P."/>
            <person name="Lichtenzveig J."/>
            <person name="Gali K.K."/>
            <person name="Rubio J."/>
            <person name="Nadarajan N."/>
            <person name="Dolezel J."/>
            <person name="Bansal K.C."/>
            <person name="Xu X."/>
            <person name="Edwards D."/>
            <person name="Zhang G."/>
            <person name="Kahl G."/>
            <person name="Gil J."/>
            <person name="Singh K.B."/>
            <person name="Datta S.K."/>
            <person name="Jackson S.A."/>
            <person name="Wang J."/>
            <person name="Cook D.R."/>
        </authorList>
    </citation>
    <scope>NUCLEOTIDE SEQUENCE [LARGE SCALE GENOMIC DNA]</scope>
    <source>
        <strain evidence="7">cv. CDC Frontier</strain>
    </source>
</reference>
<gene>
    <name evidence="8" type="primary">LOC101495184</name>
</gene>
<dbReference type="STRING" id="3827.A0A1S2XKE0"/>
<evidence type="ECO:0000256" key="5">
    <source>
        <dbReference type="SAM" id="Phobius"/>
    </source>
</evidence>
<sequence length="290" mass="34583">MRYTSSLRSPKKEEQEVPESITPNFNKSYTHEDFYLLDELEEYLNIEEEQQKISPQNSSGELHWDIMEWDEFNRVGDEAEYSEEKNIKRENNDEFGEVNDEKSVALKLNLNYQEVLDAWSDRGSLWADGCSSLSTNNYASYMGEVPILEEERRRREASVLRYKEKRQNRLFSKKIRYQVRKLNADKRPRIKVTHFLNNFFFFFAIACLFCFVMKTSFCDILDVGSLCEETLRSLKRKYLNSKISRTTLLDVLLIGFSSNILVFIYSIFLFWFFLFVLIFLFLQNLKRMNS</sequence>
<feature type="domain" description="CCT" evidence="6">
    <location>
        <begin position="155"/>
        <end position="197"/>
    </location>
</feature>
<dbReference type="GeneID" id="101495184"/>
<evidence type="ECO:0000256" key="2">
    <source>
        <dbReference type="ARBA" id="ARBA00023242"/>
    </source>
</evidence>
<evidence type="ECO:0000259" key="6">
    <source>
        <dbReference type="PROSITE" id="PS51017"/>
    </source>
</evidence>
<dbReference type="OrthoDB" id="153872at2759"/>
<evidence type="ECO:0000313" key="8">
    <source>
        <dbReference type="RefSeq" id="XP_004490652.1"/>
    </source>
</evidence>
<reference evidence="8" key="2">
    <citation type="submission" date="2025-08" db="UniProtKB">
        <authorList>
            <consortium name="RefSeq"/>
        </authorList>
    </citation>
    <scope>IDENTIFICATION</scope>
    <source>
        <tissue evidence="8">Etiolated seedlings</tissue>
    </source>
</reference>
<name>A0A1S2XKE0_CICAR</name>
<protein>
    <submittedName>
        <fullName evidence="8">Zinc finger protein CONSTANS-LIKE 8 isoform X1</fullName>
    </submittedName>
</protein>
<dbReference type="KEGG" id="cam:101495184"/>
<keyword evidence="5" id="KW-0812">Transmembrane</keyword>
<dbReference type="GO" id="GO:0006355">
    <property type="term" value="P:regulation of DNA-templated transcription"/>
    <property type="evidence" value="ECO:0007669"/>
    <property type="project" value="TreeGrafter"/>
</dbReference>
<feature type="region of interest" description="Disordered" evidence="4">
    <location>
        <begin position="1"/>
        <end position="26"/>
    </location>
</feature>
<dbReference type="PROSITE" id="PS51017">
    <property type="entry name" value="CCT"/>
    <property type="match status" value="1"/>
</dbReference>
<dbReference type="InterPro" id="IPR010402">
    <property type="entry name" value="CCT_domain"/>
</dbReference>
<dbReference type="InterPro" id="IPR052453">
    <property type="entry name" value="CONSTANS-like_ZF"/>
</dbReference>
<dbReference type="RefSeq" id="XP_004490652.1">
    <property type="nucleotide sequence ID" value="XM_004490595.3"/>
</dbReference>
<evidence type="ECO:0000256" key="4">
    <source>
        <dbReference type="SAM" id="MobiDB-lite"/>
    </source>
</evidence>
<proteinExistence type="predicted"/>
<dbReference type="PANTHER" id="PTHR31874">
    <property type="entry name" value="CCT MOTIF FAMILY PROTEIN, EXPRESSED"/>
    <property type="match status" value="1"/>
</dbReference>
<feature type="transmembrane region" description="Helical" evidence="5">
    <location>
        <begin position="195"/>
        <end position="214"/>
    </location>
</feature>
<dbReference type="Proteomes" id="UP000087171">
    <property type="component" value="Chromosome Ca2"/>
</dbReference>
<dbReference type="AlphaFoldDB" id="A0A1S2XKE0"/>
<dbReference type="eggNOG" id="KOG1601">
    <property type="taxonomic scope" value="Eukaryota"/>
</dbReference>
<keyword evidence="7" id="KW-1185">Reference proteome</keyword>
<keyword evidence="2 3" id="KW-0539">Nucleus</keyword>
<evidence type="ECO:0000313" key="7">
    <source>
        <dbReference type="Proteomes" id="UP000087171"/>
    </source>
</evidence>
<organism evidence="7 8">
    <name type="scientific">Cicer arietinum</name>
    <name type="common">Chickpea</name>
    <name type="synonym">Garbanzo</name>
    <dbReference type="NCBI Taxonomy" id="3827"/>
    <lineage>
        <taxon>Eukaryota</taxon>
        <taxon>Viridiplantae</taxon>
        <taxon>Streptophyta</taxon>
        <taxon>Embryophyta</taxon>
        <taxon>Tracheophyta</taxon>
        <taxon>Spermatophyta</taxon>
        <taxon>Magnoliopsida</taxon>
        <taxon>eudicotyledons</taxon>
        <taxon>Gunneridae</taxon>
        <taxon>Pentapetalae</taxon>
        <taxon>rosids</taxon>
        <taxon>fabids</taxon>
        <taxon>Fabales</taxon>
        <taxon>Fabaceae</taxon>
        <taxon>Papilionoideae</taxon>
        <taxon>50 kb inversion clade</taxon>
        <taxon>NPAAA clade</taxon>
        <taxon>Hologalegina</taxon>
        <taxon>IRL clade</taxon>
        <taxon>Cicereae</taxon>
        <taxon>Cicer</taxon>
    </lineage>
</organism>
<accession>A0A1S2XKE0</accession>
<keyword evidence="5" id="KW-0472">Membrane</keyword>
<dbReference type="PANTHER" id="PTHR31874:SF41">
    <property type="entry name" value="CCT MOTIF FAMILY PROTEIN"/>
    <property type="match status" value="1"/>
</dbReference>